<evidence type="ECO:0000256" key="4">
    <source>
        <dbReference type="RuleBase" id="RU003345"/>
    </source>
</evidence>
<dbReference type="Pfam" id="PF00171">
    <property type="entry name" value="Aldedh"/>
    <property type="match status" value="1"/>
</dbReference>
<dbReference type="EC" id="1.2.1.3" evidence="6"/>
<reference evidence="6 7" key="1">
    <citation type="journal article" date="2015" name="Genome Announc.">
        <title>Complete Genome Sequence of Cupriavidus basilensis 4G11, Isolated from the Oak Ridge Field Research Center Site.</title>
        <authorList>
            <person name="Ray J."/>
            <person name="Waters R.J."/>
            <person name="Skerker J.M."/>
            <person name="Kuehl J.V."/>
            <person name="Price M.N."/>
            <person name="Huang J."/>
            <person name="Chakraborty R."/>
            <person name="Arkin A.P."/>
            <person name="Deutschbauer A."/>
        </authorList>
    </citation>
    <scope>NUCLEOTIDE SEQUENCE [LARGE SCALE GENOMIC DNA]</scope>
    <source>
        <strain evidence="6">4G11</strain>
    </source>
</reference>
<feature type="domain" description="Aldehyde dehydrogenase" evidence="5">
    <location>
        <begin position="27"/>
        <end position="479"/>
    </location>
</feature>
<evidence type="ECO:0000256" key="2">
    <source>
        <dbReference type="ARBA" id="ARBA00023002"/>
    </source>
</evidence>
<sequence>MYIFHDMTTYTLNHFIDGSERLPAGGSYIDAFDPRSGRVISQVALGNEDDVSAAVTAAADAFGKWRDMRPIARGRLLTQVALAIRAQAKELAAIESRETGKSPLQALAEIEGTAQYFELFGGLATALMGETIGLGTGYHSYTIREPYGVVGAILPWNAPINQAGRACAPALAAGNTVVVKPSEATSGSVLALARILVECGVPRGVLNVVTGVGLEAGQALVVHPQVRKITFTGSLRAGQAIARLAADRILPLTLELGGKSPDIVFADADLAAAAPGVLKGFLTHAGQVCLSGTRILVERSIHDEFVVAMKKAMQSYVVGAVDGTVGPMTTHAQYQKVQEYYAIARAEGAVAAVGGRLPDDPALADGWFVLPTIYTGVDNSMRIAREEVFGPVACVMPFDDEAEAIRIANDSDYGLAAGIWTRDLARAHRMATLLEAGQVYVNEYMAGGVETPMGGYKLSGYGREKGLEALRNYTHLKCVTIRL</sequence>
<dbReference type="EMBL" id="CP010537">
    <property type="protein sequence ID" value="AJG22327.1"/>
    <property type="molecule type" value="Genomic_DNA"/>
</dbReference>
<dbReference type="InterPro" id="IPR016162">
    <property type="entry name" value="Ald_DH_N"/>
</dbReference>
<dbReference type="KEGG" id="cbw:RR42_s0736"/>
<evidence type="ECO:0000259" key="5">
    <source>
        <dbReference type="Pfam" id="PF00171"/>
    </source>
</evidence>
<evidence type="ECO:0000256" key="3">
    <source>
        <dbReference type="PROSITE-ProRule" id="PRU10007"/>
    </source>
</evidence>
<dbReference type="Proteomes" id="UP000031843">
    <property type="component" value="Chromosome secondary"/>
</dbReference>
<proteinExistence type="inferred from homology"/>
<dbReference type="InterPro" id="IPR015590">
    <property type="entry name" value="Aldehyde_DH_dom"/>
</dbReference>
<comment type="similarity">
    <text evidence="1 4">Belongs to the aldehyde dehydrogenase family.</text>
</comment>
<dbReference type="AlphaFoldDB" id="A0A0C4YA22"/>
<dbReference type="FunFam" id="3.40.605.10:FF:000007">
    <property type="entry name" value="NAD/NADP-dependent betaine aldehyde dehydrogenase"/>
    <property type="match status" value="1"/>
</dbReference>
<dbReference type="Gene3D" id="3.40.605.10">
    <property type="entry name" value="Aldehyde Dehydrogenase, Chain A, domain 1"/>
    <property type="match status" value="1"/>
</dbReference>
<evidence type="ECO:0000313" key="7">
    <source>
        <dbReference type="Proteomes" id="UP000031843"/>
    </source>
</evidence>
<dbReference type="STRING" id="68895.RR42_s0736"/>
<evidence type="ECO:0000313" key="6">
    <source>
        <dbReference type="EMBL" id="AJG22327.1"/>
    </source>
</evidence>
<keyword evidence="2 4" id="KW-0560">Oxidoreductase</keyword>
<dbReference type="InterPro" id="IPR029510">
    <property type="entry name" value="Ald_DH_CS_GLU"/>
</dbReference>
<keyword evidence="7" id="KW-1185">Reference proteome</keyword>
<dbReference type="FunFam" id="3.40.309.10:FF:000012">
    <property type="entry name" value="Betaine aldehyde dehydrogenase"/>
    <property type="match status" value="1"/>
</dbReference>
<accession>A0A0C4YA22</accession>
<dbReference type="PROSITE" id="PS00687">
    <property type="entry name" value="ALDEHYDE_DEHYDR_GLU"/>
    <property type="match status" value="1"/>
</dbReference>
<evidence type="ECO:0000256" key="1">
    <source>
        <dbReference type="ARBA" id="ARBA00009986"/>
    </source>
</evidence>
<organism evidence="6 7">
    <name type="scientific">Cupriavidus basilensis</name>
    <dbReference type="NCBI Taxonomy" id="68895"/>
    <lineage>
        <taxon>Bacteria</taxon>
        <taxon>Pseudomonadati</taxon>
        <taxon>Pseudomonadota</taxon>
        <taxon>Betaproteobacteria</taxon>
        <taxon>Burkholderiales</taxon>
        <taxon>Burkholderiaceae</taxon>
        <taxon>Cupriavidus</taxon>
    </lineage>
</organism>
<dbReference type="Gene3D" id="3.40.309.10">
    <property type="entry name" value="Aldehyde Dehydrogenase, Chain A, domain 2"/>
    <property type="match status" value="1"/>
</dbReference>
<dbReference type="InterPro" id="IPR016161">
    <property type="entry name" value="Ald_DH/histidinol_DH"/>
</dbReference>
<gene>
    <name evidence="6" type="ORF">RR42_s0736</name>
</gene>
<protein>
    <submittedName>
        <fullName evidence="6">Aldehyde dehydrogenase</fullName>
        <ecNumber evidence="6">1.2.1.3</ecNumber>
    </submittedName>
</protein>
<name>A0A0C4YA22_9BURK</name>
<dbReference type="PANTHER" id="PTHR11699">
    <property type="entry name" value="ALDEHYDE DEHYDROGENASE-RELATED"/>
    <property type="match status" value="1"/>
</dbReference>
<dbReference type="InterPro" id="IPR016163">
    <property type="entry name" value="Ald_DH_C"/>
</dbReference>
<feature type="active site" evidence="3">
    <location>
        <position position="255"/>
    </location>
</feature>
<dbReference type="GO" id="GO:0004029">
    <property type="term" value="F:aldehyde dehydrogenase (NAD+) activity"/>
    <property type="evidence" value="ECO:0007669"/>
    <property type="project" value="UniProtKB-EC"/>
</dbReference>
<dbReference type="SUPFAM" id="SSF53720">
    <property type="entry name" value="ALDH-like"/>
    <property type="match status" value="1"/>
</dbReference>